<dbReference type="InterPro" id="IPR042092">
    <property type="entry name" value="PsdUridine_s_RsuA/RluB/E/F_cat"/>
</dbReference>
<dbReference type="PANTHER" id="PTHR47683:SF2">
    <property type="entry name" value="RNA-BINDING S4 DOMAIN-CONTAINING PROTEIN"/>
    <property type="match status" value="1"/>
</dbReference>
<dbReference type="InterPro" id="IPR020103">
    <property type="entry name" value="PsdUridine_synth_cat_dom_sf"/>
</dbReference>
<evidence type="ECO:0000256" key="4">
    <source>
        <dbReference type="ARBA" id="ARBA00036535"/>
    </source>
</evidence>
<dbReference type="InterPro" id="IPR050343">
    <property type="entry name" value="RsuA_PseudoU_synthase"/>
</dbReference>
<dbReference type="SMART" id="SM00363">
    <property type="entry name" value="S4"/>
    <property type="match status" value="1"/>
</dbReference>
<dbReference type="InterPro" id="IPR020094">
    <property type="entry name" value="TruA/RsuA/RluB/E/F_N"/>
</dbReference>
<dbReference type="Proteomes" id="UP001193680">
    <property type="component" value="Unassembled WGS sequence"/>
</dbReference>
<dbReference type="SUPFAM" id="SSF55174">
    <property type="entry name" value="Alpha-L RNA-binding motif"/>
    <property type="match status" value="1"/>
</dbReference>
<sequence length="236" mass="26504">MRINKFLSQSGVCSKRQADRLILAGEVTVNGKKAEVGLKVGDGDEIAVNGRLILGEPEMRVVLYHKPRGVVCTHDRSVEGNLPSQLPLDDKLMVVGRLDKDSEGLLLLTNQGEWVNRILQPSFEHPKRYRVWLERPICDASLAQMAAGVEILGQRTLPCPIHRLAENAFEIVLIQGLNRQIRRMVKSVGNRVERLIRVEIMHFSLGELEPGEWRNADFAEIAQLQESLQPDSAKCD</sequence>
<proteinExistence type="inferred from homology"/>
<evidence type="ECO:0000256" key="3">
    <source>
        <dbReference type="ARBA" id="ARBA00036390"/>
    </source>
</evidence>
<organism evidence="8 9">
    <name type="scientific">Thiomicrorhabdus heinhorstiae</name>
    <dbReference type="NCBI Taxonomy" id="2748010"/>
    <lineage>
        <taxon>Bacteria</taxon>
        <taxon>Pseudomonadati</taxon>
        <taxon>Pseudomonadota</taxon>
        <taxon>Gammaproteobacteria</taxon>
        <taxon>Thiotrichales</taxon>
        <taxon>Piscirickettsiaceae</taxon>
        <taxon>Thiomicrorhabdus</taxon>
    </lineage>
</organism>
<dbReference type="Gene3D" id="3.30.70.1560">
    <property type="entry name" value="Alpha-L RNA-binding motif"/>
    <property type="match status" value="1"/>
</dbReference>
<dbReference type="InterPro" id="IPR006145">
    <property type="entry name" value="PsdUridine_synth_RsuA/RluA"/>
</dbReference>
<evidence type="ECO:0000259" key="7">
    <source>
        <dbReference type="SMART" id="SM00363"/>
    </source>
</evidence>
<evidence type="ECO:0000313" key="9">
    <source>
        <dbReference type="Proteomes" id="UP001193680"/>
    </source>
</evidence>
<dbReference type="Pfam" id="PF00849">
    <property type="entry name" value="PseudoU_synth_2"/>
    <property type="match status" value="1"/>
</dbReference>
<dbReference type="InterPro" id="IPR000748">
    <property type="entry name" value="PsdUridine_synth_RsuA/RluB/E/F"/>
</dbReference>
<dbReference type="EC" id="5.4.99.-" evidence="6"/>
<dbReference type="SUPFAM" id="SSF55120">
    <property type="entry name" value="Pseudouridine synthase"/>
    <property type="match status" value="1"/>
</dbReference>
<dbReference type="EMBL" id="JACBGI020000001">
    <property type="protein sequence ID" value="MBF6056721.1"/>
    <property type="molecule type" value="Genomic_DNA"/>
</dbReference>
<evidence type="ECO:0000256" key="5">
    <source>
        <dbReference type="PROSITE-ProRule" id="PRU00182"/>
    </source>
</evidence>
<dbReference type="CDD" id="cd00165">
    <property type="entry name" value="S4"/>
    <property type="match status" value="1"/>
</dbReference>
<dbReference type="PROSITE" id="PS50889">
    <property type="entry name" value="S4"/>
    <property type="match status" value="1"/>
</dbReference>
<dbReference type="PROSITE" id="PS01149">
    <property type="entry name" value="PSI_RSU"/>
    <property type="match status" value="1"/>
</dbReference>
<evidence type="ECO:0000256" key="6">
    <source>
        <dbReference type="RuleBase" id="RU003887"/>
    </source>
</evidence>
<evidence type="ECO:0000256" key="1">
    <source>
        <dbReference type="ARBA" id="ARBA00008348"/>
    </source>
</evidence>
<comment type="caution">
    <text evidence="8">The sequence shown here is derived from an EMBL/GenBank/DDBJ whole genome shotgun (WGS) entry which is preliminary data.</text>
</comment>
<dbReference type="Gene3D" id="3.30.70.580">
    <property type="entry name" value="Pseudouridine synthase I, catalytic domain, N-terminal subdomain"/>
    <property type="match status" value="1"/>
</dbReference>
<dbReference type="Pfam" id="PF01479">
    <property type="entry name" value="S4"/>
    <property type="match status" value="1"/>
</dbReference>
<dbReference type="NCBIfam" id="TIGR00093">
    <property type="entry name" value="pseudouridine synthase"/>
    <property type="match status" value="1"/>
</dbReference>
<reference evidence="8 9" key="2">
    <citation type="submission" date="2020-11" db="EMBL/GenBank/DDBJ databases">
        <title>Sulfur oxidizing isolate from Hospital Hole Sinkhole.</title>
        <authorList>
            <person name="Scott K.M."/>
        </authorList>
    </citation>
    <scope>NUCLEOTIDE SEQUENCE [LARGE SCALE GENOMIC DNA]</scope>
    <source>
        <strain evidence="8 9">HH1</strain>
    </source>
</reference>
<keyword evidence="9" id="KW-1185">Reference proteome</keyword>
<dbReference type="InterPro" id="IPR036986">
    <property type="entry name" value="S4_RNA-bd_sf"/>
</dbReference>
<dbReference type="InterPro" id="IPR018496">
    <property type="entry name" value="PsdUridine_synth_RsuA/RluB_CS"/>
</dbReference>
<accession>A0ABS0BV68</accession>
<dbReference type="InterPro" id="IPR002942">
    <property type="entry name" value="S4_RNA-bd"/>
</dbReference>
<protein>
    <recommendedName>
        <fullName evidence="6">Pseudouridine synthase</fullName>
        <ecNumber evidence="6">5.4.99.-</ecNumber>
    </recommendedName>
</protein>
<feature type="domain" description="RNA-binding S4" evidence="7">
    <location>
        <begin position="1"/>
        <end position="57"/>
    </location>
</feature>
<name>A0ABS0BV68_9GAMM</name>
<comment type="catalytic activity">
    <reaction evidence="4">
        <text>uridine(2604) in 23S rRNA = pseudouridine(2604) in 23S rRNA</text>
        <dbReference type="Rhea" id="RHEA:38875"/>
        <dbReference type="Rhea" id="RHEA-COMP:10093"/>
        <dbReference type="Rhea" id="RHEA-COMP:10094"/>
        <dbReference type="ChEBI" id="CHEBI:65314"/>
        <dbReference type="ChEBI" id="CHEBI:65315"/>
        <dbReference type="EC" id="5.4.99.21"/>
    </reaction>
</comment>
<dbReference type="Gene3D" id="3.10.290.10">
    <property type="entry name" value="RNA-binding S4 domain"/>
    <property type="match status" value="1"/>
</dbReference>
<comment type="similarity">
    <text evidence="1 6">Belongs to the pseudouridine synthase RsuA family.</text>
</comment>
<dbReference type="RefSeq" id="WP_194947094.1">
    <property type="nucleotide sequence ID" value="NZ_JACBGI020000001.1"/>
</dbReference>
<keyword evidence="2 6" id="KW-0413">Isomerase</keyword>
<reference evidence="8 9" key="1">
    <citation type="submission" date="2020-06" db="EMBL/GenBank/DDBJ databases">
        <authorList>
            <person name="Scott K."/>
        </authorList>
    </citation>
    <scope>NUCLEOTIDE SEQUENCE [LARGE SCALE GENOMIC DNA]</scope>
    <source>
        <strain evidence="8 9">HH1</strain>
    </source>
</reference>
<evidence type="ECO:0000313" key="8">
    <source>
        <dbReference type="EMBL" id="MBF6056721.1"/>
    </source>
</evidence>
<dbReference type="PANTHER" id="PTHR47683">
    <property type="entry name" value="PSEUDOURIDINE SYNTHASE FAMILY PROTEIN-RELATED"/>
    <property type="match status" value="1"/>
</dbReference>
<keyword evidence="5" id="KW-0694">RNA-binding</keyword>
<evidence type="ECO:0000256" key="2">
    <source>
        <dbReference type="ARBA" id="ARBA00023235"/>
    </source>
</evidence>
<comment type="catalytic activity">
    <reaction evidence="3">
        <text>uridine(35) in tRNA(Tyr) = pseudouridine(35) in tRNA(Tyr)</text>
        <dbReference type="Rhea" id="RHEA:60556"/>
        <dbReference type="Rhea" id="RHEA-COMP:15607"/>
        <dbReference type="Rhea" id="RHEA-COMP:15608"/>
        <dbReference type="ChEBI" id="CHEBI:65314"/>
        <dbReference type="ChEBI" id="CHEBI:65315"/>
    </reaction>
</comment>
<gene>
    <name evidence="8" type="ORF">H8792_000020</name>
</gene>